<sequence>MIDSGGVLTACSTTCLNATLDHRNKCFESPCCQTSIPHHLRSFTINMERQGSNGVCASAFLVDKTSYDQGNFSIKTASFIPVSLLWTLTYNKQANNFLWSYTSNKEAKKQAKKQVTCYNNTVPQKRIVDMFDDTLMDTWICDADSLEGNPYLIEGFWDHVPIPKYAKTWCKDICGNVTIPYPFGIGARCSINHWYIVDCNSSTPYLPALNNMEVLGVNLKILTITVNMPWISKCKHPVMNNSPIMSVNLSGSPFLFSKPHNKFVFEGCGSAAIMDNESVAAGCSTTCLNVTHDDTNKCFGNGCCQTTIPHYLKSFNTNLAALKEEDGGCGSAFLVDEASYDQGRFFRNGSFIPISLLWTLTDYDQVTCCSHKNVNQLHDRIGEMLDGTPVITRECYSSMPYKGNPYLIDGCDYFNEPTEECRICEDSGGSCETEDMYDVDGLLFSQKFTCHALDEHRTIVGIILGADGNQIKLPTMWYWPLPFPSLENTNSVSV</sequence>
<dbReference type="GO" id="GO:0030247">
    <property type="term" value="F:polysaccharide binding"/>
    <property type="evidence" value="ECO:0007669"/>
    <property type="project" value="InterPro"/>
</dbReference>
<keyword evidence="5" id="KW-1185">Reference proteome</keyword>
<accession>A0AAD8NIA3</accession>
<dbReference type="Proteomes" id="UP001229421">
    <property type="component" value="Unassembled WGS sequence"/>
</dbReference>
<evidence type="ECO:0000256" key="2">
    <source>
        <dbReference type="ARBA" id="ARBA00022729"/>
    </source>
</evidence>
<organism evidence="4 5">
    <name type="scientific">Tagetes erecta</name>
    <name type="common">African marigold</name>
    <dbReference type="NCBI Taxonomy" id="13708"/>
    <lineage>
        <taxon>Eukaryota</taxon>
        <taxon>Viridiplantae</taxon>
        <taxon>Streptophyta</taxon>
        <taxon>Embryophyta</taxon>
        <taxon>Tracheophyta</taxon>
        <taxon>Spermatophyta</taxon>
        <taxon>Magnoliopsida</taxon>
        <taxon>eudicotyledons</taxon>
        <taxon>Gunneridae</taxon>
        <taxon>Pentapetalae</taxon>
        <taxon>asterids</taxon>
        <taxon>campanulids</taxon>
        <taxon>Asterales</taxon>
        <taxon>Asteraceae</taxon>
        <taxon>Asteroideae</taxon>
        <taxon>Heliantheae alliance</taxon>
        <taxon>Tageteae</taxon>
        <taxon>Tagetes</taxon>
    </lineage>
</organism>
<evidence type="ECO:0000313" key="4">
    <source>
        <dbReference type="EMBL" id="KAK1410839.1"/>
    </source>
</evidence>
<dbReference type="InterPro" id="IPR025287">
    <property type="entry name" value="WAK_GUB"/>
</dbReference>
<comment type="subcellular location">
    <subcellularLocation>
        <location evidence="1">Membrane</location>
        <topology evidence="1">Single-pass membrane protein</topology>
    </subcellularLocation>
</comment>
<dbReference type="PANTHER" id="PTHR33491">
    <property type="entry name" value="OSJNBA0016N04.9 PROTEIN"/>
    <property type="match status" value="1"/>
</dbReference>
<protein>
    <recommendedName>
        <fullName evidence="3">Wall-associated receptor kinase galacturonan-binding domain-containing protein</fullName>
    </recommendedName>
</protein>
<evidence type="ECO:0000259" key="3">
    <source>
        <dbReference type="Pfam" id="PF13947"/>
    </source>
</evidence>
<name>A0AAD8NIA3_TARER</name>
<reference evidence="4" key="1">
    <citation type="journal article" date="2023" name="bioRxiv">
        <title>Improved chromosome-level genome assembly for marigold (Tagetes erecta).</title>
        <authorList>
            <person name="Jiang F."/>
            <person name="Yuan L."/>
            <person name="Wang S."/>
            <person name="Wang H."/>
            <person name="Xu D."/>
            <person name="Wang A."/>
            <person name="Fan W."/>
        </authorList>
    </citation>
    <scope>NUCLEOTIDE SEQUENCE</scope>
    <source>
        <strain evidence="4">WSJ</strain>
        <tissue evidence="4">Leaf</tissue>
    </source>
</reference>
<comment type="caution">
    <text evidence="4">The sequence shown here is derived from an EMBL/GenBank/DDBJ whole genome shotgun (WGS) entry which is preliminary data.</text>
</comment>
<dbReference type="GO" id="GO:0016020">
    <property type="term" value="C:membrane"/>
    <property type="evidence" value="ECO:0007669"/>
    <property type="project" value="UniProtKB-SubCell"/>
</dbReference>
<evidence type="ECO:0000313" key="5">
    <source>
        <dbReference type="Proteomes" id="UP001229421"/>
    </source>
</evidence>
<feature type="domain" description="Wall-associated receptor kinase galacturonan-binding" evidence="3">
    <location>
        <begin position="170"/>
        <end position="226"/>
    </location>
</feature>
<keyword evidence="2" id="KW-0732">Signal</keyword>
<dbReference type="Pfam" id="PF13947">
    <property type="entry name" value="GUB_WAK_bind"/>
    <property type="match status" value="1"/>
</dbReference>
<proteinExistence type="predicted"/>
<dbReference type="EMBL" id="JAUHHV010000010">
    <property type="protein sequence ID" value="KAK1410839.1"/>
    <property type="molecule type" value="Genomic_DNA"/>
</dbReference>
<gene>
    <name evidence="4" type="ORF">QVD17_37380</name>
</gene>
<dbReference type="AlphaFoldDB" id="A0AAD8NIA3"/>
<evidence type="ECO:0000256" key="1">
    <source>
        <dbReference type="ARBA" id="ARBA00004167"/>
    </source>
</evidence>